<dbReference type="HOGENOM" id="CLU_1682765_0_0_2"/>
<reference evidence="1 2" key="1">
    <citation type="journal article" date="2011" name="Stand. Genomic Sci.">
        <title>Complete genome sequence of the hyperthermophilic chemolithoautotroph Pyrolobus fumarii type strain (1A).</title>
        <authorList>
            <person name="Anderson I."/>
            <person name="Goker M."/>
            <person name="Nolan M."/>
            <person name="Lucas S."/>
            <person name="Hammon N."/>
            <person name="Deshpande S."/>
            <person name="Cheng J.F."/>
            <person name="Tapia R."/>
            <person name="Han C."/>
            <person name="Goodwin L."/>
            <person name="Pitluck S."/>
            <person name="Huntemann M."/>
            <person name="Liolios K."/>
            <person name="Ivanova N."/>
            <person name="Pagani I."/>
            <person name="Mavromatis K."/>
            <person name="Ovchinikova G."/>
            <person name="Pati A."/>
            <person name="Chen A."/>
            <person name="Palaniappan K."/>
            <person name="Land M."/>
            <person name="Hauser L."/>
            <person name="Brambilla E.M."/>
            <person name="Huber H."/>
            <person name="Yasawong M."/>
            <person name="Rohde M."/>
            <person name="Spring S."/>
            <person name="Abt B."/>
            <person name="Sikorski J."/>
            <person name="Wirth R."/>
            <person name="Detter J.C."/>
            <person name="Woyke T."/>
            <person name="Bristow J."/>
            <person name="Eisen J.A."/>
            <person name="Markowitz V."/>
            <person name="Hugenholtz P."/>
            <person name="Kyrpides N.C."/>
            <person name="Klenk H.P."/>
            <person name="Lapidus A."/>
        </authorList>
    </citation>
    <scope>NUCLEOTIDE SEQUENCE [LARGE SCALE GENOMIC DNA]</scope>
    <source>
        <strain evidence="2">DSM 11204 / 1A</strain>
    </source>
</reference>
<dbReference type="EMBL" id="CP002838">
    <property type="protein sequence ID" value="AEM38352.1"/>
    <property type="molecule type" value="Genomic_DNA"/>
</dbReference>
<accession>G0EGH8</accession>
<dbReference type="AlphaFoldDB" id="G0EGH8"/>
<dbReference type="RefSeq" id="WP_014026029.1">
    <property type="nucleotide sequence ID" value="NC_015931.1"/>
</dbReference>
<proteinExistence type="predicted"/>
<organism evidence="1 2">
    <name type="scientific">Pyrolobus fumarii (strain DSM 11204 / 1A)</name>
    <dbReference type="NCBI Taxonomy" id="694429"/>
    <lineage>
        <taxon>Archaea</taxon>
        <taxon>Thermoproteota</taxon>
        <taxon>Thermoprotei</taxon>
        <taxon>Desulfurococcales</taxon>
        <taxon>Pyrodictiaceae</taxon>
        <taxon>Pyrolobus</taxon>
    </lineage>
</organism>
<name>G0EGH8_PYRF1</name>
<keyword evidence="2" id="KW-1185">Reference proteome</keyword>
<evidence type="ECO:0000313" key="1">
    <source>
        <dbReference type="EMBL" id="AEM38352.1"/>
    </source>
</evidence>
<evidence type="ECO:0000313" key="2">
    <source>
        <dbReference type="Proteomes" id="UP000001037"/>
    </source>
</evidence>
<dbReference type="KEGG" id="pfm:Pyrfu_0481"/>
<dbReference type="Proteomes" id="UP000001037">
    <property type="component" value="Chromosome"/>
</dbReference>
<dbReference type="InParanoid" id="G0EGH8"/>
<gene>
    <name evidence="1" type="ordered locus">Pyrfu_0481</name>
</gene>
<protein>
    <submittedName>
        <fullName evidence="1">Uncharacterized protein</fullName>
    </submittedName>
</protein>
<sequence>MDEGSLPEKPVVWILHFDSLNDVSASSVAKLVTDVLASYDNIGIAPGFGVKVAPEEGAEIVTMLLESDASHRVFMPMPIVFFRDNVAKERYLNSLTDMLSSDIDVAGMCFDAEGAYFGSSRVTRIAAELLGMRIQANGAMPLVAVNMRTSRKARIA</sequence>
<dbReference type="GeneID" id="11140128"/>